<organism evidence="3 4">
    <name type="scientific">Coprinopsis marcescibilis</name>
    <name type="common">Agaric fungus</name>
    <name type="synonym">Psathyrella marcescibilis</name>
    <dbReference type="NCBI Taxonomy" id="230819"/>
    <lineage>
        <taxon>Eukaryota</taxon>
        <taxon>Fungi</taxon>
        <taxon>Dikarya</taxon>
        <taxon>Basidiomycota</taxon>
        <taxon>Agaricomycotina</taxon>
        <taxon>Agaricomycetes</taxon>
        <taxon>Agaricomycetidae</taxon>
        <taxon>Agaricales</taxon>
        <taxon>Agaricineae</taxon>
        <taxon>Psathyrellaceae</taxon>
        <taxon>Coprinopsis</taxon>
    </lineage>
</organism>
<evidence type="ECO:0008006" key="5">
    <source>
        <dbReference type="Google" id="ProtNLM"/>
    </source>
</evidence>
<evidence type="ECO:0000313" key="4">
    <source>
        <dbReference type="Proteomes" id="UP000307440"/>
    </source>
</evidence>
<dbReference type="EMBL" id="ML210172">
    <property type="protein sequence ID" value="TFK26636.1"/>
    <property type="molecule type" value="Genomic_DNA"/>
</dbReference>
<feature type="chain" id="PRO_5022836241" description="Secreted protein" evidence="2">
    <location>
        <begin position="22"/>
        <end position="122"/>
    </location>
</feature>
<reference evidence="3 4" key="1">
    <citation type="journal article" date="2019" name="Nat. Ecol. Evol.">
        <title>Megaphylogeny resolves global patterns of mushroom evolution.</title>
        <authorList>
            <person name="Varga T."/>
            <person name="Krizsan K."/>
            <person name="Foldi C."/>
            <person name="Dima B."/>
            <person name="Sanchez-Garcia M."/>
            <person name="Sanchez-Ramirez S."/>
            <person name="Szollosi G.J."/>
            <person name="Szarkandi J.G."/>
            <person name="Papp V."/>
            <person name="Albert L."/>
            <person name="Andreopoulos W."/>
            <person name="Angelini C."/>
            <person name="Antonin V."/>
            <person name="Barry K.W."/>
            <person name="Bougher N.L."/>
            <person name="Buchanan P."/>
            <person name="Buyck B."/>
            <person name="Bense V."/>
            <person name="Catcheside P."/>
            <person name="Chovatia M."/>
            <person name="Cooper J."/>
            <person name="Damon W."/>
            <person name="Desjardin D."/>
            <person name="Finy P."/>
            <person name="Geml J."/>
            <person name="Haridas S."/>
            <person name="Hughes K."/>
            <person name="Justo A."/>
            <person name="Karasinski D."/>
            <person name="Kautmanova I."/>
            <person name="Kiss B."/>
            <person name="Kocsube S."/>
            <person name="Kotiranta H."/>
            <person name="LaButti K.M."/>
            <person name="Lechner B.E."/>
            <person name="Liimatainen K."/>
            <person name="Lipzen A."/>
            <person name="Lukacs Z."/>
            <person name="Mihaltcheva S."/>
            <person name="Morgado L.N."/>
            <person name="Niskanen T."/>
            <person name="Noordeloos M.E."/>
            <person name="Ohm R.A."/>
            <person name="Ortiz-Santana B."/>
            <person name="Ovrebo C."/>
            <person name="Racz N."/>
            <person name="Riley R."/>
            <person name="Savchenko A."/>
            <person name="Shiryaev A."/>
            <person name="Soop K."/>
            <person name="Spirin V."/>
            <person name="Szebenyi C."/>
            <person name="Tomsovsky M."/>
            <person name="Tulloss R.E."/>
            <person name="Uehling J."/>
            <person name="Grigoriev I.V."/>
            <person name="Vagvolgyi C."/>
            <person name="Papp T."/>
            <person name="Martin F.M."/>
            <person name="Miettinen O."/>
            <person name="Hibbett D.S."/>
            <person name="Nagy L.G."/>
        </authorList>
    </citation>
    <scope>NUCLEOTIDE SEQUENCE [LARGE SCALE GENOMIC DNA]</scope>
    <source>
        <strain evidence="3 4">CBS 121175</strain>
    </source>
</reference>
<feature type="compositionally biased region" description="Polar residues" evidence="1">
    <location>
        <begin position="63"/>
        <end position="84"/>
    </location>
</feature>
<feature type="signal peptide" evidence="2">
    <location>
        <begin position="1"/>
        <end position="21"/>
    </location>
</feature>
<evidence type="ECO:0000313" key="3">
    <source>
        <dbReference type="EMBL" id="TFK26636.1"/>
    </source>
</evidence>
<protein>
    <recommendedName>
        <fullName evidence="5">Secreted protein</fullName>
    </recommendedName>
</protein>
<dbReference type="AlphaFoldDB" id="A0A5C3L377"/>
<evidence type="ECO:0000256" key="2">
    <source>
        <dbReference type="SAM" id="SignalP"/>
    </source>
</evidence>
<keyword evidence="4" id="KW-1185">Reference proteome</keyword>
<gene>
    <name evidence="3" type="ORF">FA15DRAFT_262443</name>
</gene>
<accession>A0A5C3L377</accession>
<sequence>MVAGFKSAVFTLLALAVLVPAKPVAVVGEQGVKVCSPVHVRCFMVQLKLFVRRTRLKPWITNLRSVGSPNQSTTAEPKGLSSSDRQATRRTGRGARSRVPSHRVLLDAGATRLTRVCDGDWP</sequence>
<name>A0A5C3L377_COPMA</name>
<feature type="region of interest" description="Disordered" evidence="1">
    <location>
        <begin position="63"/>
        <end position="101"/>
    </location>
</feature>
<evidence type="ECO:0000256" key="1">
    <source>
        <dbReference type="SAM" id="MobiDB-lite"/>
    </source>
</evidence>
<keyword evidence="2" id="KW-0732">Signal</keyword>
<feature type="compositionally biased region" description="Basic residues" evidence="1">
    <location>
        <begin position="88"/>
        <end position="101"/>
    </location>
</feature>
<proteinExistence type="predicted"/>
<dbReference type="Proteomes" id="UP000307440">
    <property type="component" value="Unassembled WGS sequence"/>
</dbReference>